<dbReference type="Proteomes" id="UP000275078">
    <property type="component" value="Unassembled WGS sequence"/>
</dbReference>
<evidence type="ECO:0000313" key="4">
    <source>
        <dbReference type="EMBL" id="RPA85981.1"/>
    </source>
</evidence>
<dbReference type="STRING" id="1160509.A0A3N4IP40"/>
<keyword evidence="3" id="KW-0732">Signal</keyword>
<feature type="compositionally biased region" description="Pro residues" evidence="1">
    <location>
        <begin position="190"/>
        <end position="207"/>
    </location>
</feature>
<feature type="chain" id="PRO_5018089253" description="Mid2 domain-containing protein" evidence="3">
    <location>
        <begin position="21"/>
        <end position="407"/>
    </location>
</feature>
<feature type="compositionally biased region" description="Low complexity" evidence="1">
    <location>
        <begin position="230"/>
        <end position="258"/>
    </location>
</feature>
<gene>
    <name evidence="4" type="ORF">BJ508DRAFT_322131</name>
</gene>
<proteinExistence type="predicted"/>
<evidence type="ECO:0000313" key="5">
    <source>
        <dbReference type="Proteomes" id="UP000275078"/>
    </source>
</evidence>
<dbReference type="EMBL" id="ML119651">
    <property type="protein sequence ID" value="RPA85981.1"/>
    <property type="molecule type" value="Genomic_DNA"/>
</dbReference>
<evidence type="ECO:0008006" key="6">
    <source>
        <dbReference type="Google" id="ProtNLM"/>
    </source>
</evidence>
<evidence type="ECO:0000256" key="1">
    <source>
        <dbReference type="SAM" id="MobiDB-lite"/>
    </source>
</evidence>
<feature type="transmembrane region" description="Helical" evidence="2">
    <location>
        <begin position="315"/>
        <end position="339"/>
    </location>
</feature>
<evidence type="ECO:0000256" key="3">
    <source>
        <dbReference type="SAM" id="SignalP"/>
    </source>
</evidence>
<feature type="compositionally biased region" description="Low complexity" evidence="1">
    <location>
        <begin position="208"/>
        <end position="221"/>
    </location>
</feature>
<name>A0A3N4IP40_ASCIM</name>
<accession>A0A3N4IP40</accession>
<keyword evidence="2" id="KW-0472">Membrane</keyword>
<feature type="region of interest" description="Disordered" evidence="1">
    <location>
        <begin position="347"/>
        <end position="407"/>
    </location>
</feature>
<keyword evidence="5" id="KW-1185">Reference proteome</keyword>
<sequence length="407" mass="45079">MMKAYLPFLLLLLASTITETRIPGRTLWKRQNDDKEWSFDYPEWGMALLPVDGSESGSAFSPGENIQFVWALSVQDKDKPATSYKPEIVVELWLWDVKNQKALGTDTFEGLEWKFKDRTQLLAVRYVEDNNEVRKEMRWTLPKKPLGQPDPNTDNSEAYTLLVKEYPEEGGPTVLVSNPFKVDFERPIEPQRPPLPLGPVVPRPTPQVPTTAPTSTIDTPPSSEPPPTTESPRTEGTPTSSTSTSEQSSSSSTSVATTDETKVTSKENPQPTGEPPTSTFSTPIPSTIRGPDHPTTTPNDDDSTKSTDKTSGTPLAGIIGGCGAGILFLCVALWVVIYFRRKARRDSAVKRAKKPIESPGKTPKSGEDERPWYMGPIPRLAVDSPELPRQETPIVVQMYPDEKLRTD</sequence>
<dbReference type="AlphaFoldDB" id="A0A3N4IP40"/>
<feature type="signal peptide" evidence="3">
    <location>
        <begin position="1"/>
        <end position="20"/>
    </location>
</feature>
<organism evidence="4 5">
    <name type="scientific">Ascobolus immersus RN42</name>
    <dbReference type="NCBI Taxonomy" id="1160509"/>
    <lineage>
        <taxon>Eukaryota</taxon>
        <taxon>Fungi</taxon>
        <taxon>Dikarya</taxon>
        <taxon>Ascomycota</taxon>
        <taxon>Pezizomycotina</taxon>
        <taxon>Pezizomycetes</taxon>
        <taxon>Pezizales</taxon>
        <taxon>Ascobolaceae</taxon>
        <taxon>Ascobolus</taxon>
    </lineage>
</organism>
<feature type="region of interest" description="Disordered" evidence="1">
    <location>
        <begin position="185"/>
        <end position="311"/>
    </location>
</feature>
<keyword evidence="2" id="KW-1133">Transmembrane helix</keyword>
<reference evidence="4 5" key="1">
    <citation type="journal article" date="2018" name="Nat. Ecol. Evol.">
        <title>Pezizomycetes genomes reveal the molecular basis of ectomycorrhizal truffle lifestyle.</title>
        <authorList>
            <person name="Murat C."/>
            <person name="Payen T."/>
            <person name="Noel B."/>
            <person name="Kuo A."/>
            <person name="Morin E."/>
            <person name="Chen J."/>
            <person name="Kohler A."/>
            <person name="Krizsan K."/>
            <person name="Balestrini R."/>
            <person name="Da Silva C."/>
            <person name="Montanini B."/>
            <person name="Hainaut M."/>
            <person name="Levati E."/>
            <person name="Barry K.W."/>
            <person name="Belfiori B."/>
            <person name="Cichocki N."/>
            <person name="Clum A."/>
            <person name="Dockter R.B."/>
            <person name="Fauchery L."/>
            <person name="Guy J."/>
            <person name="Iotti M."/>
            <person name="Le Tacon F."/>
            <person name="Lindquist E.A."/>
            <person name="Lipzen A."/>
            <person name="Malagnac F."/>
            <person name="Mello A."/>
            <person name="Molinier V."/>
            <person name="Miyauchi S."/>
            <person name="Poulain J."/>
            <person name="Riccioni C."/>
            <person name="Rubini A."/>
            <person name="Sitrit Y."/>
            <person name="Splivallo R."/>
            <person name="Traeger S."/>
            <person name="Wang M."/>
            <person name="Zifcakova L."/>
            <person name="Wipf D."/>
            <person name="Zambonelli A."/>
            <person name="Paolocci F."/>
            <person name="Nowrousian M."/>
            <person name="Ottonello S."/>
            <person name="Baldrian P."/>
            <person name="Spatafora J.W."/>
            <person name="Henrissat B."/>
            <person name="Nagy L.G."/>
            <person name="Aury J.M."/>
            <person name="Wincker P."/>
            <person name="Grigoriev I.V."/>
            <person name="Bonfante P."/>
            <person name="Martin F.M."/>
        </authorList>
    </citation>
    <scope>NUCLEOTIDE SEQUENCE [LARGE SCALE GENOMIC DNA]</scope>
    <source>
        <strain evidence="4 5">RN42</strain>
    </source>
</reference>
<evidence type="ECO:0000256" key="2">
    <source>
        <dbReference type="SAM" id="Phobius"/>
    </source>
</evidence>
<protein>
    <recommendedName>
        <fullName evidence="6">Mid2 domain-containing protein</fullName>
    </recommendedName>
</protein>
<feature type="compositionally biased region" description="Low complexity" evidence="1">
    <location>
        <begin position="275"/>
        <end position="298"/>
    </location>
</feature>
<keyword evidence="2" id="KW-0812">Transmembrane</keyword>